<evidence type="ECO:0000256" key="4">
    <source>
        <dbReference type="ARBA" id="ARBA00023315"/>
    </source>
</evidence>
<keyword evidence="3" id="KW-0677">Repeat</keyword>
<reference evidence="6" key="1">
    <citation type="journal article" date="2021" name="PeerJ">
        <title>Extensive microbial diversity within the chicken gut microbiome revealed by metagenomics and culture.</title>
        <authorList>
            <person name="Gilroy R."/>
            <person name="Ravi A."/>
            <person name="Getino M."/>
            <person name="Pursley I."/>
            <person name="Horton D.L."/>
            <person name="Alikhan N.F."/>
            <person name="Baker D."/>
            <person name="Gharbi K."/>
            <person name="Hall N."/>
            <person name="Watson M."/>
            <person name="Adriaenssens E.M."/>
            <person name="Foster-Nyarko E."/>
            <person name="Jarju S."/>
            <person name="Secka A."/>
            <person name="Antonio M."/>
            <person name="Oren A."/>
            <person name="Chaudhuri R.R."/>
            <person name="La Ragione R."/>
            <person name="Hildebrand F."/>
            <person name="Pallen M.J."/>
        </authorList>
    </citation>
    <scope>NUCLEOTIDE SEQUENCE</scope>
    <source>
        <strain evidence="6">CHK192-19661</strain>
    </source>
</reference>
<gene>
    <name evidence="6" type="ORF">H9726_08085</name>
</gene>
<dbReference type="AlphaFoldDB" id="A0A9D2D8E4"/>
<evidence type="ECO:0000313" key="7">
    <source>
        <dbReference type="Proteomes" id="UP000824025"/>
    </source>
</evidence>
<dbReference type="Pfam" id="PF00132">
    <property type="entry name" value="Hexapep"/>
    <property type="match status" value="1"/>
</dbReference>
<dbReference type="Proteomes" id="UP000824025">
    <property type="component" value="Unassembled WGS sequence"/>
</dbReference>
<evidence type="ECO:0000256" key="1">
    <source>
        <dbReference type="ARBA" id="ARBA00007274"/>
    </source>
</evidence>
<dbReference type="InterPro" id="IPR039369">
    <property type="entry name" value="LacA-like"/>
</dbReference>
<evidence type="ECO:0000256" key="2">
    <source>
        <dbReference type="ARBA" id="ARBA00022679"/>
    </source>
</evidence>
<evidence type="ECO:0000256" key="5">
    <source>
        <dbReference type="RuleBase" id="RU367021"/>
    </source>
</evidence>
<evidence type="ECO:0000256" key="3">
    <source>
        <dbReference type="ARBA" id="ARBA00022737"/>
    </source>
</evidence>
<reference evidence="6" key="2">
    <citation type="submission" date="2021-04" db="EMBL/GenBank/DDBJ databases">
        <authorList>
            <person name="Gilroy R."/>
        </authorList>
    </citation>
    <scope>NUCLEOTIDE SEQUENCE</scope>
    <source>
        <strain evidence="6">CHK192-19661</strain>
    </source>
</reference>
<dbReference type="GO" id="GO:0008870">
    <property type="term" value="F:galactoside O-acetyltransferase activity"/>
    <property type="evidence" value="ECO:0007669"/>
    <property type="project" value="TreeGrafter"/>
</dbReference>
<dbReference type="PANTHER" id="PTHR43017:SF1">
    <property type="entry name" value="ACETYLTRANSFERASE YJL218W-RELATED"/>
    <property type="match status" value="1"/>
</dbReference>
<dbReference type="FunFam" id="2.160.10.10:FF:000025">
    <property type="entry name" value="Hexapeptide-repeat containing-acetyltransferase"/>
    <property type="match status" value="1"/>
</dbReference>
<name>A0A9D2D8E4_9FIRM</name>
<dbReference type="PROSITE" id="PS00101">
    <property type="entry name" value="HEXAPEP_TRANSFERASES"/>
    <property type="match status" value="1"/>
</dbReference>
<keyword evidence="2 5" id="KW-0808">Transferase</keyword>
<organism evidence="6 7">
    <name type="scientific">Candidatus Borkfalkia avicola</name>
    <dbReference type="NCBI Taxonomy" id="2838503"/>
    <lineage>
        <taxon>Bacteria</taxon>
        <taxon>Bacillati</taxon>
        <taxon>Bacillota</taxon>
        <taxon>Clostridia</taxon>
        <taxon>Christensenellales</taxon>
        <taxon>Christensenellaceae</taxon>
        <taxon>Candidatus Borkfalkia</taxon>
    </lineage>
</organism>
<dbReference type="Gene3D" id="2.160.10.10">
    <property type="entry name" value="Hexapeptide repeat proteins"/>
    <property type="match status" value="1"/>
</dbReference>
<dbReference type="InterPro" id="IPR001451">
    <property type="entry name" value="Hexapep"/>
</dbReference>
<dbReference type="InterPro" id="IPR018357">
    <property type="entry name" value="Hexapep_transf_CS"/>
</dbReference>
<accession>A0A9D2D8E4</accession>
<keyword evidence="4 5" id="KW-0012">Acyltransferase</keyword>
<dbReference type="PANTHER" id="PTHR43017">
    <property type="entry name" value="GALACTOSIDE O-ACETYLTRANSFERASE"/>
    <property type="match status" value="1"/>
</dbReference>
<dbReference type="EC" id="2.3.1.-" evidence="5"/>
<comment type="caution">
    <text evidence="6">The sequence shown here is derived from an EMBL/GenBank/DDBJ whole genome shotgun (WGS) entry which is preliminary data.</text>
</comment>
<dbReference type="EMBL" id="DXCF01000042">
    <property type="protein sequence ID" value="HIZ10429.1"/>
    <property type="molecule type" value="Genomic_DNA"/>
</dbReference>
<dbReference type="SUPFAM" id="SSF51161">
    <property type="entry name" value="Trimeric LpxA-like enzymes"/>
    <property type="match status" value="1"/>
</dbReference>
<sequence length="188" mass="20932">MEVLYDYNMTRPHQGELRAQLIQKMFAEAGEGCYFEPPLHSNFGCSHVHIGKHVYGNYGVTFVDDGEIYVGDYVMFGPRVTVVTAAHPVLPALRERALQFNRPVHIGRNVWVGAGAVILPGVTIGENSVIGAGSVVTKDIPANVVAVGVPCRVLREIGERDRKYYYKDRMFDFTVTEEGEIIFGKENK</sequence>
<evidence type="ECO:0000313" key="6">
    <source>
        <dbReference type="EMBL" id="HIZ10429.1"/>
    </source>
</evidence>
<proteinExistence type="inferred from homology"/>
<dbReference type="CDD" id="cd03357">
    <property type="entry name" value="LbH_MAT_GAT"/>
    <property type="match status" value="1"/>
</dbReference>
<protein>
    <recommendedName>
        <fullName evidence="5">Acetyltransferase</fullName>
        <ecNumber evidence="5">2.3.1.-</ecNumber>
    </recommendedName>
</protein>
<comment type="similarity">
    <text evidence="1 5">Belongs to the transferase hexapeptide repeat family.</text>
</comment>
<dbReference type="InterPro" id="IPR011004">
    <property type="entry name" value="Trimer_LpxA-like_sf"/>
</dbReference>